<protein>
    <submittedName>
        <fullName evidence="3">Sensor domain CHASE-containing protein</fullName>
    </submittedName>
</protein>
<dbReference type="OrthoDB" id="9804955at2"/>
<evidence type="ECO:0000256" key="1">
    <source>
        <dbReference type="SAM" id="Phobius"/>
    </source>
</evidence>
<dbReference type="AlphaFoldDB" id="A0A4R6LTJ9"/>
<sequence>MNIRKKALKIIMITVLVLLVVLLLMSRVLILNEFKEIEKNQVENDISLLQMILNQELERINTINGDWAPWDDTYQFINDRNNRYIENNLGDETLKNLDLNFMVFVDSNNNLVYSKQVDLHQQDADSLSKGMLDYLLAKNSKIEFSDNRDYTAGVIIYQDQPYYISFRPILKSEFTGEQNGVLIMGKHLDSHFRSNLAESLNMTVEIKVTDSANKPGSNYKKVPDSSILKDGISQINPINREYIAGDLVVKDLSGNYRLRFRLIEPRNVYAQGLKSLYYLIFVFLLSSALFSFVIFYLLNKTIFIHNDEQQVLLNTIPARIFLKDRDLNYISAKNGFRLLMESIGIIPAI</sequence>
<keyword evidence="1" id="KW-0812">Transmembrane</keyword>
<reference evidence="3 4" key="1">
    <citation type="submission" date="2019-03" db="EMBL/GenBank/DDBJ databases">
        <title>Subsurface microbial communities from deep shales in Ohio and West Virginia, USA.</title>
        <authorList>
            <person name="Wrighton K."/>
        </authorList>
    </citation>
    <scope>NUCLEOTIDE SEQUENCE [LARGE SCALE GENOMIC DNA]</scope>
    <source>
        <strain evidence="3 4">MA284_T2</strain>
    </source>
</reference>
<dbReference type="Pfam" id="PF05228">
    <property type="entry name" value="CHASE4"/>
    <property type="match status" value="1"/>
</dbReference>
<evidence type="ECO:0000259" key="2">
    <source>
        <dbReference type="Pfam" id="PF05228"/>
    </source>
</evidence>
<evidence type="ECO:0000313" key="3">
    <source>
        <dbReference type="EMBL" id="TDO91266.1"/>
    </source>
</evidence>
<dbReference type="RefSeq" id="WP_133514828.1">
    <property type="nucleotide sequence ID" value="NZ_SNWX01000009.1"/>
</dbReference>
<name>A0A4R6LTJ9_9FIRM</name>
<accession>A0A4R6LTJ9</accession>
<evidence type="ECO:0000313" key="4">
    <source>
        <dbReference type="Proteomes" id="UP000295064"/>
    </source>
</evidence>
<dbReference type="EMBL" id="SNWX01000009">
    <property type="protein sequence ID" value="TDO91266.1"/>
    <property type="molecule type" value="Genomic_DNA"/>
</dbReference>
<feature type="domain" description="CHASE4" evidence="2">
    <location>
        <begin position="52"/>
        <end position="206"/>
    </location>
</feature>
<keyword evidence="1" id="KW-0472">Membrane</keyword>
<organism evidence="3 4">
    <name type="scientific">Halanaerobium saccharolyticum</name>
    <dbReference type="NCBI Taxonomy" id="43595"/>
    <lineage>
        <taxon>Bacteria</taxon>
        <taxon>Bacillati</taxon>
        <taxon>Bacillota</taxon>
        <taxon>Clostridia</taxon>
        <taxon>Halanaerobiales</taxon>
        <taxon>Halanaerobiaceae</taxon>
        <taxon>Halanaerobium</taxon>
    </lineage>
</organism>
<dbReference type="InterPro" id="IPR007892">
    <property type="entry name" value="CHASE4"/>
</dbReference>
<feature type="transmembrane region" description="Helical" evidence="1">
    <location>
        <begin position="276"/>
        <end position="298"/>
    </location>
</feature>
<dbReference type="Proteomes" id="UP000295064">
    <property type="component" value="Unassembled WGS sequence"/>
</dbReference>
<keyword evidence="1" id="KW-1133">Transmembrane helix</keyword>
<gene>
    <name evidence="3" type="ORF">DFR79_10914</name>
</gene>
<comment type="caution">
    <text evidence="3">The sequence shown here is derived from an EMBL/GenBank/DDBJ whole genome shotgun (WGS) entry which is preliminary data.</text>
</comment>
<proteinExistence type="predicted"/>